<dbReference type="PANTHER" id="PTHR39327:SF1">
    <property type="entry name" value="BLR5470 PROTEIN"/>
    <property type="match status" value="1"/>
</dbReference>
<accession>A0A5B2VDB9</accession>
<dbReference type="Pfam" id="PF06035">
    <property type="entry name" value="Peptidase_C93"/>
    <property type="match status" value="1"/>
</dbReference>
<reference evidence="2 3" key="1">
    <citation type="submission" date="2019-09" db="EMBL/GenBank/DDBJ databases">
        <title>Salinarimonas rosea gen. nov., sp. nov., a new member of the a-2 subgroup of the Proteobacteria.</title>
        <authorList>
            <person name="Liu J."/>
        </authorList>
    </citation>
    <scope>NUCLEOTIDE SEQUENCE [LARGE SCALE GENOMIC DNA]</scope>
    <source>
        <strain evidence="2 3">BN140002</strain>
    </source>
</reference>
<proteinExistence type="predicted"/>
<organism evidence="2 3">
    <name type="scientific">Salinarimonas soli</name>
    <dbReference type="NCBI Taxonomy" id="1638099"/>
    <lineage>
        <taxon>Bacteria</taxon>
        <taxon>Pseudomonadati</taxon>
        <taxon>Pseudomonadota</taxon>
        <taxon>Alphaproteobacteria</taxon>
        <taxon>Hyphomicrobiales</taxon>
        <taxon>Salinarimonadaceae</taxon>
        <taxon>Salinarimonas</taxon>
    </lineage>
</organism>
<comment type="caution">
    <text evidence="2">The sequence shown here is derived from an EMBL/GenBank/DDBJ whole genome shotgun (WGS) entry which is preliminary data.</text>
</comment>
<dbReference type="RefSeq" id="WP_149818343.1">
    <property type="nucleotide sequence ID" value="NZ_VUOA01000023.1"/>
</dbReference>
<dbReference type="OrthoDB" id="7206808at2"/>
<dbReference type="PANTHER" id="PTHR39327">
    <property type="match status" value="1"/>
</dbReference>
<keyword evidence="1" id="KW-0732">Signal</keyword>
<dbReference type="InterPro" id="IPR010319">
    <property type="entry name" value="Transglutaminase-like_Cys_pept"/>
</dbReference>
<dbReference type="EMBL" id="VUOA01000023">
    <property type="protein sequence ID" value="KAA2236765.1"/>
    <property type="molecule type" value="Genomic_DNA"/>
</dbReference>
<evidence type="ECO:0000313" key="3">
    <source>
        <dbReference type="Proteomes" id="UP000323142"/>
    </source>
</evidence>
<dbReference type="Proteomes" id="UP000323142">
    <property type="component" value="Unassembled WGS sequence"/>
</dbReference>
<feature type="signal peptide" evidence="1">
    <location>
        <begin position="1"/>
        <end position="35"/>
    </location>
</feature>
<evidence type="ECO:0000313" key="2">
    <source>
        <dbReference type="EMBL" id="KAA2236765.1"/>
    </source>
</evidence>
<gene>
    <name evidence="2" type="ORF">F0L46_13435</name>
</gene>
<dbReference type="AlphaFoldDB" id="A0A5B2VDB9"/>
<feature type="chain" id="PRO_5022913029" evidence="1">
    <location>
        <begin position="36"/>
        <end position="218"/>
    </location>
</feature>
<dbReference type="Gene3D" id="3.10.620.30">
    <property type="match status" value="1"/>
</dbReference>
<sequence>MRLTFRRLRHRSAPSLGLLAAATAVLLPLTSPALAGAGSAGVSATPWSLTPSGRPAKPAPGWTRFCARFPGECAAGATDAKQVSLTPRTWATLVGINHDVNARIKAKTDREHWGVGESWDLAEDGYGDCEDFQLVKRRKLVAAGFPRRALRMTVVLDGAKAGHAVLMVRTDRGDLILDNTTDAVLPWHETRYTFVKREADTETGWTWIGVASPSVARR</sequence>
<name>A0A5B2VDB9_9HYPH</name>
<keyword evidence="3" id="KW-1185">Reference proteome</keyword>
<evidence type="ECO:0000256" key="1">
    <source>
        <dbReference type="SAM" id="SignalP"/>
    </source>
</evidence>
<reference evidence="2 3" key="2">
    <citation type="submission" date="2019-09" db="EMBL/GenBank/DDBJ databases">
        <authorList>
            <person name="Jin C."/>
        </authorList>
    </citation>
    <scope>NUCLEOTIDE SEQUENCE [LARGE SCALE GENOMIC DNA]</scope>
    <source>
        <strain evidence="2 3">BN140002</strain>
    </source>
</reference>
<protein>
    <submittedName>
        <fullName evidence="2">Transglutaminase-like cysteine peptidase</fullName>
    </submittedName>
</protein>